<dbReference type="InterPro" id="IPR036890">
    <property type="entry name" value="HATPase_C_sf"/>
</dbReference>
<dbReference type="Pfam" id="PF07730">
    <property type="entry name" value="HisKA_3"/>
    <property type="match status" value="1"/>
</dbReference>
<dbReference type="AlphaFoldDB" id="A0A4Q9GYL9"/>
<reference evidence="6" key="1">
    <citation type="submission" date="2019-02" db="EMBL/GenBank/DDBJ databases">
        <title>Glaciihabitans arcticus sp. nov., a psychrotolerant bacterium isolated from polar soil.</title>
        <authorList>
            <person name="Dahal R.H."/>
        </authorList>
    </citation>
    <scope>NUCLEOTIDE SEQUENCE [LARGE SCALE GENOMIC DNA]</scope>
    <source>
        <strain evidence="6">RP-3-7</strain>
    </source>
</reference>
<dbReference type="GO" id="GO:0016020">
    <property type="term" value="C:membrane"/>
    <property type="evidence" value="ECO:0007669"/>
    <property type="project" value="InterPro"/>
</dbReference>
<dbReference type="Proteomes" id="UP000294194">
    <property type="component" value="Unassembled WGS sequence"/>
</dbReference>
<dbReference type="InterPro" id="IPR003018">
    <property type="entry name" value="GAF"/>
</dbReference>
<dbReference type="InterPro" id="IPR011712">
    <property type="entry name" value="Sig_transdc_His_kin_sub3_dim/P"/>
</dbReference>
<dbReference type="PANTHER" id="PTHR24421:SF56">
    <property type="entry name" value="OXYGEN SENSOR HISTIDINE KINASE RESPONSE REGULATOR DOST"/>
    <property type="match status" value="1"/>
</dbReference>
<evidence type="ECO:0000256" key="1">
    <source>
        <dbReference type="ARBA" id="ARBA00022679"/>
    </source>
</evidence>
<evidence type="ECO:0000259" key="4">
    <source>
        <dbReference type="SMART" id="SM00065"/>
    </source>
</evidence>
<accession>A0A4Q9GYL9</accession>
<dbReference type="InterPro" id="IPR029016">
    <property type="entry name" value="GAF-like_dom_sf"/>
</dbReference>
<dbReference type="SMART" id="SM00065">
    <property type="entry name" value="GAF"/>
    <property type="match status" value="1"/>
</dbReference>
<evidence type="ECO:0000256" key="2">
    <source>
        <dbReference type="ARBA" id="ARBA00022777"/>
    </source>
</evidence>
<keyword evidence="2" id="KW-0418">Kinase</keyword>
<keyword evidence="3" id="KW-0902">Two-component regulatory system</keyword>
<evidence type="ECO:0000313" key="5">
    <source>
        <dbReference type="EMBL" id="TBN58347.1"/>
    </source>
</evidence>
<dbReference type="Gene3D" id="3.30.565.10">
    <property type="entry name" value="Histidine kinase-like ATPase, C-terminal domain"/>
    <property type="match status" value="1"/>
</dbReference>
<dbReference type="Gene3D" id="1.20.5.1930">
    <property type="match status" value="1"/>
</dbReference>
<proteinExistence type="predicted"/>
<dbReference type="SUPFAM" id="SSF55781">
    <property type="entry name" value="GAF domain-like"/>
    <property type="match status" value="2"/>
</dbReference>
<keyword evidence="6" id="KW-1185">Reference proteome</keyword>
<dbReference type="Pfam" id="PF13185">
    <property type="entry name" value="GAF_2"/>
    <property type="match status" value="1"/>
</dbReference>
<dbReference type="PANTHER" id="PTHR24421">
    <property type="entry name" value="NITRATE/NITRITE SENSOR PROTEIN NARX-RELATED"/>
    <property type="match status" value="1"/>
</dbReference>
<comment type="caution">
    <text evidence="5">The sequence shown here is derived from an EMBL/GenBank/DDBJ whole genome shotgun (WGS) entry which is preliminary data.</text>
</comment>
<gene>
    <name evidence="5" type="ORF">EYE40_13625</name>
</gene>
<dbReference type="CDD" id="cd16917">
    <property type="entry name" value="HATPase_UhpB-NarQ-NarX-like"/>
    <property type="match status" value="1"/>
</dbReference>
<evidence type="ECO:0000256" key="3">
    <source>
        <dbReference type="ARBA" id="ARBA00023012"/>
    </source>
</evidence>
<sequence>MHSSNAHAWGYMGEYTPRARTRVTTKRGTVSTFENLDFPDAPRSDLERTINELVVSAQRVLATQGRLRHLLDANRSVVEELDLEQVLRRIVEAAVTLVGAQFGALGVIAPDGLLEQFIHVGIPDSDAQTIGHLPRGHGILGAVVSAAAPIRLDKLGADSRSSGFPAHHPVMDGFLGVPIRVRGEVYGNLYLTNPAAGAFSQEDEDLVTALAATAGIAIDNARLFDETRRRQRWSAATAAVTSALLAEPAVDVLELIVEHVASAVDADRVYVVTDDSALEHGPTLLLSFSATGLPIGLITIAREVGAPAYGAAETEMATEFAAQASLAIELARARVDSVQLELVQDRNRIARDLHDHVIQRLFASGLTLQSMVGRVPSDLRGELGDQVDAIDSAIAQIRTAVFTLGSRSIAGPPGLRSRILEVVSELTPHLAATPRLTFGGPVDLMIDGDFAADVIAVVREGLSNIARHAAAVDSSIDVSVSGATVVVRIEDDGVGVPQGTSRSSGTANLADRAARYGGTFALDPRAPRGTLLIWTAPITGDP</sequence>
<name>A0A4Q9GYL9_9MICO</name>
<dbReference type="InterPro" id="IPR050482">
    <property type="entry name" value="Sensor_HK_TwoCompSys"/>
</dbReference>
<dbReference type="EMBL" id="SISG01000001">
    <property type="protein sequence ID" value="TBN58347.1"/>
    <property type="molecule type" value="Genomic_DNA"/>
</dbReference>
<dbReference type="GO" id="GO:0000155">
    <property type="term" value="F:phosphorelay sensor kinase activity"/>
    <property type="evidence" value="ECO:0007669"/>
    <property type="project" value="InterPro"/>
</dbReference>
<organism evidence="5 6">
    <name type="scientific">Glaciihabitans arcticus</name>
    <dbReference type="NCBI Taxonomy" id="2668039"/>
    <lineage>
        <taxon>Bacteria</taxon>
        <taxon>Bacillati</taxon>
        <taxon>Actinomycetota</taxon>
        <taxon>Actinomycetes</taxon>
        <taxon>Micrococcales</taxon>
        <taxon>Microbacteriaceae</taxon>
        <taxon>Glaciihabitans</taxon>
    </lineage>
</organism>
<evidence type="ECO:0000313" key="6">
    <source>
        <dbReference type="Proteomes" id="UP000294194"/>
    </source>
</evidence>
<dbReference type="GO" id="GO:0046983">
    <property type="term" value="F:protein dimerization activity"/>
    <property type="evidence" value="ECO:0007669"/>
    <property type="project" value="InterPro"/>
</dbReference>
<keyword evidence="1" id="KW-0808">Transferase</keyword>
<protein>
    <submittedName>
        <fullName evidence="5">GAF domain-containing protein</fullName>
    </submittedName>
</protein>
<feature type="domain" description="GAF" evidence="4">
    <location>
        <begin position="82"/>
        <end position="228"/>
    </location>
</feature>
<dbReference type="Gene3D" id="3.30.450.40">
    <property type="match status" value="2"/>
</dbReference>
<dbReference type="SUPFAM" id="SSF55874">
    <property type="entry name" value="ATPase domain of HSP90 chaperone/DNA topoisomerase II/histidine kinase"/>
    <property type="match status" value="1"/>
</dbReference>